<proteinExistence type="predicted"/>
<dbReference type="GeneID" id="62682499"/>
<keyword evidence="2" id="KW-1185">Reference proteome</keyword>
<protein>
    <submittedName>
        <fullName evidence="1">Uncharacterized protein</fullName>
    </submittedName>
</protein>
<evidence type="ECO:0000313" key="1">
    <source>
        <dbReference type="EMBL" id="QMV29979.1"/>
    </source>
</evidence>
<accession>A0A7G5B106</accession>
<organism evidence="1 2">
    <name type="scientific">Providencia phage vB_PreS-PibeRecoleta</name>
    <dbReference type="NCBI Taxonomy" id="2761109"/>
    <lineage>
        <taxon>Viruses</taxon>
        <taxon>Duplodnaviria</taxon>
        <taxon>Heunggongvirae</taxon>
        <taxon>Uroviricota</taxon>
        <taxon>Caudoviricetes</taxon>
        <taxon>Casjensviridae</taxon>
        <taxon>Redjacvirus</taxon>
        <taxon>Redjacvirus piberecoleta</taxon>
    </lineage>
</organism>
<name>A0A7G5B106_9CAUD</name>
<dbReference type="Proteomes" id="UP000515430">
    <property type="component" value="Segment"/>
</dbReference>
<evidence type="ECO:0000313" key="2">
    <source>
        <dbReference type="Proteomes" id="UP000515430"/>
    </source>
</evidence>
<dbReference type="KEGG" id="vg:62682499"/>
<sequence>MHKSIKRCDRCRDYFNSEVDLMIDGGEWGFDLVCSPCMRILEGAPYEQGIESPYSWLDLMRYCLPIRVSYGVELLETITQPRWYFIRIGHDIVYQGEDAQAAKGMYSAYSEEEKYKEQYKHTALYRLANGGK</sequence>
<dbReference type="EMBL" id="MT675124">
    <property type="protein sequence ID" value="QMV29979.1"/>
    <property type="molecule type" value="Genomic_DNA"/>
</dbReference>
<dbReference type="RefSeq" id="YP_009999865.1">
    <property type="nucleotide sequence ID" value="NC_053009.1"/>
</dbReference>
<reference evidence="2" key="1">
    <citation type="submission" date="2020-06" db="EMBL/GenBank/DDBJ databases">
        <title>Complete genome sequences of Providencia rettgeri bacteriophages PibeRecoleta, Stilesk and PatoteraRojo.</title>
        <authorList>
            <person name="Batinovic S."/>
            <person name="Chan H.T."/>
            <person name="Stiles J."/>
            <person name="Petrovski S."/>
        </authorList>
    </citation>
    <scope>NUCLEOTIDE SEQUENCE [LARGE SCALE GENOMIC DNA]</scope>
</reference>